<dbReference type="OrthoDB" id="10067052at2759"/>
<gene>
    <name evidence="2" type="ORF">CTOB1V02_LOCUS6110</name>
</gene>
<accession>A0A7R8WAV8</accession>
<proteinExistence type="predicted"/>
<evidence type="ECO:0000256" key="1">
    <source>
        <dbReference type="SAM" id="MobiDB-lite"/>
    </source>
</evidence>
<dbReference type="EMBL" id="OB661439">
    <property type="protein sequence ID" value="CAD7228222.1"/>
    <property type="molecule type" value="Genomic_DNA"/>
</dbReference>
<feature type="region of interest" description="Disordered" evidence="1">
    <location>
        <begin position="1094"/>
        <end position="1129"/>
    </location>
</feature>
<feature type="compositionally biased region" description="Basic and acidic residues" evidence="1">
    <location>
        <begin position="1239"/>
        <end position="1258"/>
    </location>
</feature>
<reference evidence="2" key="1">
    <citation type="submission" date="2020-11" db="EMBL/GenBank/DDBJ databases">
        <authorList>
            <person name="Tran Van P."/>
        </authorList>
    </citation>
    <scope>NUCLEOTIDE SEQUENCE</scope>
</reference>
<organism evidence="2">
    <name type="scientific">Cyprideis torosa</name>
    <dbReference type="NCBI Taxonomy" id="163714"/>
    <lineage>
        <taxon>Eukaryota</taxon>
        <taxon>Metazoa</taxon>
        <taxon>Ecdysozoa</taxon>
        <taxon>Arthropoda</taxon>
        <taxon>Crustacea</taxon>
        <taxon>Oligostraca</taxon>
        <taxon>Ostracoda</taxon>
        <taxon>Podocopa</taxon>
        <taxon>Podocopida</taxon>
        <taxon>Cytherocopina</taxon>
        <taxon>Cytheroidea</taxon>
        <taxon>Cytherideidae</taxon>
        <taxon>Cyprideis</taxon>
    </lineage>
</organism>
<protein>
    <submittedName>
        <fullName evidence="2">Uncharacterized protein</fullName>
    </submittedName>
</protein>
<feature type="compositionally biased region" description="Basic and acidic residues" evidence="1">
    <location>
        <begin position="941"/>
        <end position="952"/>
    </location>
</feature>
<feature type="region of interest" description="Disordered" evidence="1">
    <location>
        <begin position="1231"/>
        <end position="1258"/>
    </location>
</feature>
<feature type="compositionally biased region" description="Basic and acidic residues" evidence="1">
    <location>
        <begin position="1321"/>
        <end position="1352"/>
    </location>
</feature>
<feature type="region of interest" description="Disordered" evidence="1">
    <location>
        <begin position="1296"/>
        <end position="1354"/>
    </location>
</feature>
<name>A0A7R8WAV8_9CRUS</name>
<feature type="region of interest" description="Disordered" evidence="1">
    <location>
        <begin position="931"/>
        <end position="952"/>
    </location>
</feature>
<sequence length="1475" mass="166039">MSVLNAVQLLLEKKQPGFSNSDLYKQLNIKATILGSYIRGVNSGIDAIKRSKRLIDVVTVKEEHEKTKESGTTLKKRTIKHFNELERNEKEKSKFLNNKDLKLRSSGNSLIFNYLTKGEDSGARDQALMTVANAYDEALLPQKSRLSSAKAKVFSGDGLECLPADYKDVAIGLRDVDLARIQEDIFYSDKEYKDLTRELAIAKLKEQRTYWHAACRYLNSCKANMRITSIDDQKINNVYDDQEINELIEIVTDVSPSDTALRFNLEFKGANVNSINKELQGSMQATSLKVSFDNLDKEGAKAKVESIKASTFDIEFVTNKARLLKLLKDNLHLKSGMLSTSPRNQVFKEVDRRTLLQQVHELKSDEVPCFIKFTNLSQSHTADIINSCHETAMFNICFNSVHNCYSNELKEGPVNFCFEELGKEEAEMVIKVLREKNFEFFLQFNRLSDKQVRFILQCATLDQEHMKVTKVKNVSELFMAQSLPKLELNEFISKGMEYIIEINEELFIPWRSVCIVAVLAAGQVVAGGALMVTGFGGSLGLSLVTEGIADAFVAYRAYSTRQFRWSDYALQKTVSLVLSATSLGLSKWKEAAKGVETVTTGVGKEALEQAATQIVTNKKVVVETLKATGQNLKSLTCKVIGTKVAEAAARETLNAGVQALSNLCFESLKPDICLSVQSSVRRSFDNPGLKGLLYKMHAIDVVTKSSQLQAKVQQIVAETINPQQDSMKKMWNSVGLPLLKGTLADSGRYASTVSMGIRIIGTLNGLKEVLTLTDAVVETLIKKLRSVDRSCMTICLVLHTRLKINKEKAKFIAKSLKDMKIFDEYDNLEQPHDEVGAKIDNLQGQKNFHSLCEEWAVEKKDVEKVIAFLQGFHTEFGNIEMDTFSEMMKSVSDQIAEQLIRIMDSQLLQPWSTLAVSGLTDALSKRIQHQLVDEGQNSESQKADQEKYDELSKKENLTDEEKAFMSSYGKYRTFLEQYNYNSRDYCIAYSQSEMAYYAAKHDEDGQKEAPADKTVSETADSVRKGSPADLATMIATAKMNGVNLKVVDNKDYVLTEEDKANGVQVVYVEQGKDNEIGHAYYMDQTSKQFVEAESTDKETGKLKLDPGDVEALEKDLDPNNKTRSDRGGKYRKNFKDNITKEDETVELKIGDKTVTVKLDQALHHIISNEKVEGCTLDSIRRDKQGTSELLEKLINRPGTKEVIERRLAGQPDGQMTGDEVGKLLHGAVSWNPSNVVRGPDSDYRVEDPHKKTPPDHYDREIKRHQPQQYQDAVTEFETTLTNPTTSTTPAFEQFVNLPRPEPVQWGETQTPRKGLSANTKKKLEVTGLKERPAEQRRRDETPDGKTELEQGREGAQYDVERLRLRRIQVLPLNGLLSKDDVMKRLTERPNWNRDEKVLSTTLRGSGSGEYKFYLCYIPTDFVESREKLDSLLADEWEFAESADNVLEPSEIGKGEERLAWEGVNRTTGGANERVM</sequence>
<evidence type="ECO:0000313" key="2">
    <source>
        <dbReference type="EMBL" id="CAD7228222.1"/>
    </source>
</evidence>